<dbReference type="EMBL" id="AUZX01012909">
    <property type="protein sequence ID" value="EQD37473.1"/>
    <property type="molecule type" value="Genomic_DNA"/>
</dbReference>
<comment type="caution">
    <text evidence="1">The sequence shown here is derived from an EMBL/GenBank/DDBJ whole genome shotgun (WGS) entry which is preliminary data.</text>
</comment>
<reference evidence="1" key="1">
    <citation type="submission" date="2013-08" db="EMBL/GenBank/DDBJ databases">
        <authorList>
            <person name="Mendez C."/>
            <person name="Richter M."/>
            <person name="Ferrer M."/>
            <person name="Sanchez J."/>
        </authorList>
    </citation>
    <scope>NUCLEOTIDE SEQUENCE</scope>
</reference>
<sequence length="192" mass="21068">RERVDVGGGKFKSEKKLEPRPEAVTALPAAAQAYYGGRNECFLVGIHDGPWIDLDISSAYPSAMALIPDPDFTVPPRVLAAGELRPSDVPMPVSYLFGYVEFAFPELVMFPCLPCKDALGRGLIFPKRGKTWASAPELYLALRMGARVTLLQPAKSLLRATPSVCARPTNHLWACVKKPNARSAKSPRRTWC</sequence>
<reference evidence="1" key="2">
    <citation type="journal article" date="2014" name="ISME J.">
        <title>Microbial stratification in low pH oxic and suboxic macroscopic growths along an acid mine drainage.</title>
        <authorList>
            <person name="Mendez-Garcia C."/>
            <person name="Mesa V."/>
            <person name="Sprenger R.R."/>
            <person name="Richter M."/>
            <person name="Diez M.S."/>
            <person name="Solano J."/>
            <person name="Bargiela R."/>
            <person name="Golyshina O.V."/>
            <person name="Manteca A."/>
            <person name="Ramos J.L."/>
            <person name="Gallego J.R."/>
            <person name="Llorente I."/>
            <person name="Martins Dos Santos V.A."/>
            <person name="Jensen O.N."/>
            <person name="Pelaez A.I."/>
            <person name="Sanchez J."/>
            <person name="Ferrer M."/>
        </authorList>
    </citation>
    <scope>NUCLEOTIDE SEQUENCE</scope>
</reference>
<dbReference type="InterPro" id="IPR043502">
    <property type="entry name" value="DNA/RNA_pol_sf"/>
</dbReference>
<dbReference type="SUPFAM" id="SSF56672">
    <property type="entry name" value="DNA/RNA polymerases"/>
    <property type="match status" value="1"/>
</dbReference>
<organism evidence="1">
    <name type="scientific">mine drainage metagenome</name>
    <dbReference type="NCBI Taxonomy" id="410659"/>
    <lineage>
        <taxon>unclassified sequences</taxon>
        <taxon>metagenomes</taxon>
        <taxon>ecological metagenomes</taxon>
    </lineage>
</organism>
<dbReference type="GO" id="GO:0003887">
    <property type="term" value="F:DNA-directed DNA polymerase activity"/>
    <property type="evidence" value="ECO:0007669"/>
    <property type="project" value="UniProtKB-KW"/>
</dbReference>
<gene>
    <name evidence="1" type="ORF">B1A_17548</name>
</gene>
<evidence type="ECO:0000313" key="1">
    <source>
        <dbReference type="EMBL" id="EQD37473.1"/>
    </source>
</evidence>
<keyword evidence="1" id="KW-0808">Transferase</keyword>
<feature type="non-terminal residue" evidence="1">
    <location>
        <position position="1"/>
    </location>
</feature>
<name>T0YWQ1_9ZZZZ</name>
<accession>T0YWQ1</accession>
<keyword evidence="1" id="KW-0239">DNA-directed DNA polymerase</keyword>
<keyword evidence="1" id="KW-0548">Nucleotidyltransferase</keyword>
<proteinExistence type="predicted"/>
<dbReference type="AlphaFoldDB" id="T0YWQ1"/>
<protein>
    <submittedName>
        <fullName evidence="1">DNA-directed DNA polymerase</fullName>
    </submittedName>
</protein>